<feature type="domain" description="ABC-type glycine betaine transport system substrate-binding" evidence="1">
    <location>
        <begin position="25"/>
        <end position="305"/>
    </location>
</feature>
<accession>A0A1H0SHR3</accession>
<evidence type="ECO:0000313" key="2">
    <source>
        <dbReference type="EMBL" id="SDP41205.1"/>
    </source>
</evidence>
<dbReference type="Gene3D" id="3.40.190.100">
    <property type="entry name" value="Glycine betaine-binding periplasmic protein, domain 2"/>
    <property type="match status" value="1"/>
</dbReference>
<reference evidence="2 3" key="1">
    <citation type="submission" date="2016-10" db="EMBL/GenBank/DDBJ databases">
        <authorList>
            <person name="de Groot N.N."/>
        </authorList>
    </citation>
    <scope>NUCLEOTIDE SEQUENCE [LARGE SCALE GENOMIC DNA]</scope>
    <source>
        <strain evidence="2 3">DSM 12130</strain>
    </source>
</reference>
<dbReference type="InterPro" id="IPR007210">
    <property type="entry name" value="ABC_Gly_betaine_transp_sub-bd"/>
</dbReference>
<dbReference type="SUPFAM" id="SSF53850">
    <property type="entry name" value="Periplasmic binding protein-like II"/>
    <property type="match status" value="1"/>
</dbReference>
<name>A0A1H0SHR3_9BACT</name>
<dbReference type="Proteomes" id="UP000199073">
    <property type="component" value="Unassembled WGS sequence"/>
</dbReference>
<keyword evidence="3" id="KW-1185">Reference proteome</keyword>
<dbReference type="STRING" id="91360.SAMN05660330_02676"/>
<dbReference type="OrthoDB" id="5420960at2"/>
<dbReference type="Gene3D" id="3.40.190.10">
    <property type="entry name" value="Periplasmic binding protein-like II"/>
    <property type="match status" value="1"/>
</dbReference>
<protein>
    <submittedName>
        <fullName evidence="2">Glycine betaine/proline transport system substrate-binding protein</fullName>
    </submittedName>
</protein>
<evidence type="ECO:0000259" key="1">
    <source>
        <dbReference type="Pfam" id="PF04069"/>
    </source>
</evidence>
<evidence type="ECO:0000313" key="3">
    <source>
        <dbReference type="Proteomes" id="UP000199073"/>
    </source>
</evidence>
<dbReference type="Pfam" id="PF04069">
    <property type="entry name" value="OpuAC"/>
    <property type="match status" value="1"/>
</dbReference>
<dbReference type="PROSITE" id="PS51257">
    <property type="entry name" value="PROKAR_LIPOPROTEIN"/>
    <property type="match status" value="1"/>
</dbReference>
<dbReference type="EMBL" id="FNJI01000019">
    <property type="protein sequence ID" value="SDP41205.1"/>
    <property type="molecule type" value="Genomic_DNA"/>
</dbReference>
<organism evidence="2 3">
    <name type="scientific">Desulforhopalus singaporensis</name>
    <dbReference type="NCBI Taxonomy" id="91360"/>
    <lineage>
        <taxon>Bacteria</taxon>
        <taxon>Pseudomonadati</taxon>
        <taxon>Thermodesulfobacteriota</taxon>
        <taxon>Desulfobulbia</taxon>
        <taxon>Desulfobulbales</taxon>
        <taxon>Desulfocapsaceae</taxon>
        <taxon>Desulforhopalus</taxon>
    </lineage>
</organism>
<gene>
    <name evidence="2" type="ORF">SAMN05660330_02676</name>
</gene>
<sequence length="332" mass="38697">MNRLKTILLLLIILPLLTGCPDKPTIVFYKGSWESIWIVNAISEFIITKGYGYPVQAFYNSGPVGKEKIASGQIDVIMELWQFNNREWYKNQKERGNIVNLGAIYNSAPQYWIIPKWVAEKYHIDTVYDLKEHWRLFTDAEHPFKGVFYNAIFGWGACKTNIVKLKAYGLYKYFDVITPASTYVLESALIRSQQRNLPVFGYSWTPSPMDAYEWHILKEPAFSKECWDSISDAIDNESVLPSVQGCAYEDAPVDKIVHKSFLNKAPDVAEMLRKIYFDIAVLNELEVWTDKNCKGEWRRTSAYFLKNYEEIWKPWVSPGAFRKIKQHLRELE</sequence>
<dbReference type="AlphaFoldDB" id="A0A1H0SHR3"/>
<dbReference type="GO" id="GO:0022857">
    <property type="term" value="F:transmembrane transporter activity"/>
    <property type="evidence" value="ECO:0007669"/>
    <property type="project" value="InterPro"/>
</dbReference>
<dbReference type="RefSeq" id="WP_092223649.1">
    <property type="nucleotide sequence ID" value="NZ_FNJI01000019.1"/>
</dbReference>
<proteinExistence type="predicted"/>
<dbReference type="GO" id="GO:0043190">
    <property type="term" value="C:ATP-binding cassette (ABC) transporter complex"/>
    <property type="evidence" value="ECO:0007669"/>
    <property type="project" value="InterPro"/>
</dbReference>